<organism evidence="2">
    <name type="scientific">Tanacetum cinerariifolium</name>
    <name type="common">Dalmatian daisy</name>
    <name type="synonym">Chrysanthemum cinerariifolium</name>
    <dbReference type="NCBI Taxonomy" id="118510"/>
    <lineage>
        <taxon>Eukaryota</taxon>
        <taxon>Viridiplantae</taxon>
        <taxon>Streptophyta</taxon>
        <taxon>Embryophyta</taxon>
        <taxon>Tracheophyta</taxon>
        <taxon>Spermatophyta</taxon>
        <taxon>Magnoliopsida</taxon>
        <taxon>eudicotyledons</taxon>
        <taxon>Gunneridae</taxon>
        <taxon>Pentapetalae</taxon>
        <taxon>asterids</taxon>
        <taxon>campanulids</taxon>
        <taxon>Asterales</taxon>
        <taxon>Asteraceae</taxon>
        <taxon>Asteroideae</taxon>
        <taxon>Anthemideae</taxon>
        <taxon>Anthemidinae</taxon>
        <taxon>Tanacetum</taxon>
    </lineage>
</organism>
<protein>
    <submittedName>
        <fullName evidence="2">Uncharacterized protein</fullName>
    </submittedName>
</protein>
<name>A0A699V0S6_TANCI</name>
<dbReference type="AlphaFoldDB" id="A0A699V0S6"/>
<dbReference type="EMBL" id="BKCJ011384698">
    <property type="protein sequence ID" value="GFD28370.1"/>
    <property type="molecule type" value="Genomic_DNA"/>
</dbReference>
<reference evidence="2" key="1">
    <citation type="journal article" date="2019" name="Sci. Rep.">
        <title>Draft genome of Tanacetum cinerariifolium, the natural source of mosquito coil.</title>
        <authorList>
            <person name="Yamashiro T."/>
            <person name="Shiraishi A."/>
            <person name="Satake H."/>
            <person name="Nakayama K."/>
        </authorList>
    </citation>
    <scope>NUCLEOTIDE SEQUENCE</scope>
</reference>
<comment type="caution">
    <text evidence="2">The sequence shown here is derived from an EMBL/GenBank/DDBJ whole genome shotgun (WGS) entry which is preliminary data.</text>
</comment>
<proteinExistence type="predicted"/>
<feature type="compositionally biased region" description="Acidic residues" evidence="1">
    <location>
        <begin position="7"/>
        <end position="17"/>
    </location>
</feature>
<gene>
    <name evidence="2" type="ORF">Tci_900339</name>
</gene>
<feature type="region of interest" description="Disordered" evidence="1">
    <location>
        <begin position="1"/>
        <end position="57"/>
    </location>
</feature>
<sequence length="57" mass="6576">NMKGWLIEDEDEPLEQEASDKEVDLELESTTSSKPMMKKTTKVDPDHASRNYPYCSK</sequence>
<evidence type="ECO:0000313" key="2">
    <source>
        <dbReference type="EMBL" id="GFD28370.1"/>
    </source>
</evidence>
<evidence type="ECO:0000256" key="1">
    <source>
        <dbReference type="SAM" id="MobiDB-lite"/>
    </source>
</evidence>
<feature type="non-terminal residue" evidence="2">
    <location>
        <position position="1"/>
    </location>
</feature>
<accession>A0A699V0S6</accession>